<dbReference type="InterPro" id="IPR047955">
    <property type="entry name" value="DrmC-like"/>
</dbReference>
<reference evidence="3" key="1">
    <citation type="journal article" date="2019" name="Int. J. Syst. Evol. Microbiol.">
        <title>The Global Catalogue of Microorganisms (GCM) 10K type strain sequencing project: providing services to taxonomists for standard genome sequencing and annotation.</title>
        <authorList>
            <consortium name="The Broad Institute Genomics Platform"/>
            <consortium name="The Broad Institute Genome Sequencing Center for Infectious Disease"/>
            <person name="Wu L."/>
            <person name="Ma J."/>
        </authorList>
    </citation>
    <scope>NUCLEOTIDE SEQUENCE [LARGE SCALE GENOMIC DNA]</scope>
    <source>
        <strain evidence="3">JCM 16001</strain>
    </source>
</reference>
<dbReference type="InterPro" id="IPR001736">
    <property type="entry name" value="PLipase_D/transphosphatidylase"/>
</dbReference>
<name>A0ABP4TPY6_9ACTN</name>
<sequence length="250" mass="25637">MGVNGNEVRTAALRLLDLIGPTALAASAQEIAAGGEPAIIADRLGRPDAVESIAHLVHSCREWGADRAESYLIGLADGRTGDRESAELIWTGPSVHGVPVRATGPTLLAVVDASRHDLWLTTYSAKPHEPLLQAIRRAIGRGVAVAIAVETLAGAGSAISGSEPAHAFAGVDGLKLYGWPPAKRPADAKLHAKLALADATTLLVTSANLTGSGLGRNIEAGVLVKGGPAPQRAAEHLRALVGNGTLERIG</sequence>
<organism evidence="2 3">
    <name type="scientific">Glycomyces endophyticus</name>
    <dbReference type="NCBI Taxonomy" id="480996"/>
    <lineage>
        <taxon>Bacteria</taxon>
        <taxon>Bacillati</taxon>
        <taxon>Actinomycetota</taxon>
        <taxon>Actinomycetes</taxon>
        <taxon>Glycomycetales</taxon>
        <taxon>Glycomycetaceae</taxon>
        <taxon>Glycomyces</taxon>
    </lineage>
</organism>
<accession>A0ABP4TPY6</accession>
<feature type="domain" description="PLD phosphodiesterase" evidence="1">
    <location>
        <begin position="186"/>
        <end position="213"/>
    </location>
</feature>
<proteinExistence type="predicted"/>
<comment type="caution">
    <text evidence="2">The sequence shown here is derived from an EMBL/GenBank/DDBJ whole genome shotgun (WGS) entry which is preliminary data.</text>
</comment>
<evidence type="ECO:0000259" key="1">
    <source>
        <dbReference type="PROSITE" id="PS50035"/>
    </source>
</evidence>
<keyword evidence="3" id="KW-1185">Reference proteome</keyword>
<dbReference type="CDD" id="cd09132">
    <property type="entry name" value="PLDc_unchar4"/>
    <property type="match status" value="1"/>
</dbReference>
<gene>
    <name evidence="2" type="ORF">GCM10009830_43930</name>
</gene>
<dbReference type="Gene3D" id="3.30.870.10">
    <property type="entry name" value="Endonuclease Chain A"/>
    <property type="match status" value="1"/>
</dbReference>
<dbReference type="NCBIfam" id="NF038319">
    <property type="entry name" value="DISARM_DrmC_I"/>
    <property type="match status" value="1"/>
</dbReference>
<evidence type="ECO:0000313" key="3">
    <source>
        <dbReference type="Proteomes" id="UP001499851"/>
    </source>
</evidence>
<dbReference type="PROSITE" id="PS50035">
    <property type="entry name" value="PLD"/>
    <property type="match status" value="1"/>
</dbReference>
<protein>
    <recommendedName>
        <fullName evidence="1">PLD phosphodiesterase domain-containing protein</fullName>
    </recommendedName>
</protein>
<evidence type="ECO:0000313" key="2">
    <source>
        <dbReference type="EMBL" id="GAA1691390.1"/>
    </source>
</evidence>
<dbReference type="InterPro" id="IPR025202">
    <property type="entry name" value="PLD-like_dom"/>
</dbReference>
<dbReference type="Pfam" id="PF13091">
    <property type="entry name" value="PLDc_2"/>
    <property type="match status" value="1"/>
</dbReference>
<dbReference type="SUPFAM" id="SSF56024">
    <property type="entry name" value="Phospholipase D/nuclease"/>
    <property type="match status" value="1"/>
</dbReference>
<dbReference type="Proteomes" id="UP001499851">
    <property type="component" value="Unassembled WGS sequence"/>
</dbReference>
<dbReference type="EMBL" id="BAAAQF010000023">
    <property type="protein sequence ID" value="GAA1691390.1"/>
    <property type="molecule type" value="Genomic_DNA"/>
</dbReference>